<reference evidence="1" key="1">
    <citation type="submission" date="2020-05" db="EMBL/GenBank/DDBJ databases">
        <authorList>
            <person name="Chiriac C."/>
            <person name="Salcher M."/>
            <person name="Ghai R."/>
            <person name="Kavagutti S V."/>
        </authorList>
    </citation>
    <scope>NUCLEOTIDE SEQUENCE</scope>
</reference>
<dbReference type="EMBL" id="CAFBNB010000236">
    <property type="protein sequence ID" value="CAB4939351.1"/>
    <property type="molecule type" value="Genomic_DNA"/>
</dbReference>
<name>A0A6J7J921_9ZZZZ</name>
<dbReference type="AlphaFoldDB" id="A0A6J7J921"/>
<protein>
    <submittedName>
        <fullName evidence="1">Unannotated protein</fullName>
    </submittedName>
</protein>
<evidence type="ECO:0000313" key="1">
    <source>
        <dbReference type="EMBL" id="CAB4939351.1"/>
    </source>
</evidence>
<proteinExistence type="predicted"/>
<accession>A0A6J7J921</accession>
<organism evidence="1">
    <name type="scientific">freshwater metagenome</name>
    <dbReference type="NCBI Taxonomy" id="449393"/>
    <lineage>
        <taxon>unclassified sequences</taxon>
        <taxon>metagenomes</taxon>
        <taxon>ecological metagenomes</taxon>
    </lineage>
</organism>
<sequence>MDALFLEAPLGVDDESLEDALTSAVMGHELRDGVAFCCCVLGVAADIKVEA</sequence>
<gene>
    <name evidence="1" type="ORF">UFOPK3720_01187</name>
</gene>